<dbReference type="GO" id="GO:0032259">
    <property type="term" value="P:methylation"/>
    <property type="evidence" value="ECO:0007669"/>
    <property type="project" value="UniProtKB-KW"/>
</dbReference>
<dbReference type="Gene3D" id="3.40.50.150">
    <property type="entry name" value="Vaccinia Virus protein VP39"/>
    <property type="match status" value="1"/>
</dbReference>
<keyword evidence="3" id="KW-0949">S-adenosyl-L-methionine</keyword>
<dbReference type="InterPro" id="IPR018117">
    <property type="entry name" value="C5_DNA_meth_AS"/>
</dbReference>
<evidence type="ECO:0000256" key="3">
    <source>
        <dbReference type="ARBA" id="ARBA00022691"/>
    </source>
</evidence>
<dbReference type="EMBL" id="UINC01122574">
    <property type="protein sequence ID" value="SVC98468.1"/>
    <property type="molecule type" value="Genomic_DNA"/>
</dbReference>
<dbReference type="Pfam" id="PF00145">
    <property type="entry name" value="DNA_methylase"/>
    <property type="match status" value="1"/>
</dbReference>
<evidence type="ECO:0000313" key="4">
    <source>
        <dbReference type="EMBL" id="SVC98468.1"/>
    </source>
</evidence>
<dbReference type="PANTHER" id="PTHR46098">
    <property type="entry name" value="TRNA (CYTOSINE(38)-C(5))-METHYLTRANSFERASE"/>
    <property type="match status" value="1"/>
</dbReference>
<reference evidence="4" key="1">
    <citation type="submission" date="2018-05" db="EMBL/GenBank/DDBJ databases">
        <authorList>
            <person name="Lanie J.A."/>
            <person name="Ng W.-L."/>
            <person name="Kazmierczak K.M."/>
            <person name="Andrzejewski T.M."/>
            <person name="Davidsen T.M."/>
            <person name="Wayne K.J."/>
            <person name="Tettelin H."/>
            <person name="Glass J.I."/>
            <person name="Rusch D."/>
            <person name="Podicherti R."/>
            <person name="Tsui H.-C.T."/>
            <person name="Winkler M.E."/>
        </authorList>
    </citation>
    <scope>NUCLEOTIDE SEQUENCE</scope>
</reference>
<dbReference type="PRINTS" id="PR00105">
    <property type="entry name" value="C5METTRFRASE"/>
</dbReference>
<dbReference type="PANTHER" id="PTHR46098:SF1">
    <property type="entry name" value="TRNA (CYTOSINE(38)-C(5))-METHYLTRANSFERASE"/>
    <property type="match status" value="1"/>
</dbReference>
<sequence length="117" mass="13255">MFTVGGLFSGIGGIELGFEKAGFKILWSNENDENCNKTYKYNFDHKLYSESIIDINFKKAKPVDLLVGGFPCQAFSVAGYRKGFKDERGNLFFQICRAIEELKTKPKALMLENVKNL</sequence>
<dbReference type="PROSITE" id="PS00094">
    <property type="entry name" value="C5_MTASE_1"/>
    <property type="match status" value="1"/>
</dbReference>
<dbReference type="GO" id="GO:0008168">
    <property type="term" value="F:methyltransferase activity"/>
    <property type="evidence" value="ECO:0007669"/>
    <property type="project" value="UniProtKB-KW"/>
</dbReference>
<dbReference type="InterPro" id="IPR029063">
    <property type="entry name" value="SAM-dependent_MTases_sf"/>
</dbReference>
<accession>A0A382RNC9</accession>
<evidence type="ECO:0008006" key="5">
    <source>
        <dbReference type="Google" id="ProtNLM"/>
    </source>
</evidence>
<dbReference type="PROSITE" id="PS51679">
    <property type="entry name" value="SAM_MT_C5"/>
    <property type="match status" value="1"/>
</dbReference>
<dbReference type="InterPro" id="IPR001525">
    <property type="entry name" value="C5_MeTfrase"/>
</dbReference>
<gene>
    <name evidence="4" type="ORF">METZ01_LOCUS351322</name>
</gene>
<proteinExistence type="predicted"/>
<protein>
    <recommendedName>
        <fullName evidence="5">DNA (cytosine-5-)-methyltransferase</fullName>
    </recommendedName>
</protein>
<dbReference type="SUPFAM" id="SSF53335">
    <property type="entry name" value="S-adenosyl-L-methionine-dependent methyltransferases"/>
    <property type="match status" value="1"/>
</dbReference>
<name>A0A382RNC9_9ZZZZ</name>
<dbReference type="AlphaFoldDB" id="A0A382RNC9"/>
<evidence type="ECO:0000256" key="2">
    <source>
        <dbReference type="ARBA" id="ARBA00022679"/>
    </source>
</evidence>
<evidence type="ECO:0000256" key="1">
    <source>
        <dbReference type="ARBA" id="ARBA00022603"/>
    </source>
</evidence>
<keyword evidence="2" id="KW-0808">Transferase</keyword>
<organism evidence="4">
    <name type="scientific">marine metagenome</name>
    <dbReference type="NCBI Taxonomy" id="408172"/>
    <lineage>
        <taxon>unclassified sequences</taxon>
        <taxon>metagenomes</taxon>
        <taxon>ecological metagenomes</taxon>
    </lineage>
</organism>
<keyword evidence="1" id="KW-0489">Methyltransferase</keyword>
<dbReference type="NCBIfam" id="TIGR00675">
    <property type="entry name" value="dcm"/>
    <property type="match status" value="1"/>
</dbReference>
<dbReference type="InterPro" id="IPR050750">
    <property type="entry name" value="C5-MTase"/>
</dbReference>
<feature type="non-terminal residue" evidence="4">
    <location>
        <position position="117"/>
    </location>
</feature>